<dbReference type="AlphaFoldDB" id="A0A1F7W4M9"/>
<dbReference type="EMBL" id="MGFE01000030">
    <property type="protein sequence ID" value="OGL97710.1"/>
    <property type="molecule type" value="Genomic_DNA"/>
</dbReference>
<accession>A0A1F7W4M9</accession>
<gene>
    <name evidence="1" type="ORF">A2304_00400</name>
</gene>
<protein>
    <recommendedName>
        <fullName evidence="3">Glycosyltransferase 2-like domain-containing protein</fullName>
    </recommendedName>
</protein>
<dbReference type="SUPFAM" id="SSF53448">
    <property type="entry name" value="Nucleotide-diphospho-sugar transferases"/>
    <property type="match status" value="1"/>
</dbReference>
<dbReference type="Gene3D" id="3.90.550.10">
    <property type="entry name" value="Spore Coat Polysaccharide Biosynthesis Protein SpsA, Chain A"/>
    <property type="match status" value="1"/>
</dbReference>
<evidence type="ECO:0008006" key="3">
    <source>
        <dbReference type="Google" id="ProtNLM"/>
    </source>
</evidence>
<evidence type="ECO:0000313" key="1">
    <source>
        <dbReference type="EMBL" id="OGL97710.1"/>
    </source>
</evidence>
<name>A0A1F7W4M9_9BACT</name>
<organism evidence="1 2">
    <name type="scientific">Candidatus Uhrbacteria bacterium RIFOXYB2_FULL_57_15</name>
    <dbReference type="NCBI Taxonomy" id="1802422"/>
    <lineage>
        <taxon>Bacteria</taxon>
        <taxon>Candidatus Uhriibacteriota</taxon>
    </lineage>
</organism>
<dbReference type="InterPro" id="IPR050834">
    <property type="entry name" value="Glycosyltransf_2"/>
</dbReference>
<sequence>MTETELDPREAAAREEERGKRITEYLRESLRGETRIETPMDSRCEVSVVIPAYAEREGIFRPLLSLARQEGVKPEEYEVIFVVNNPPSEPVRTLDESENDWARKRDLYLMATWQNAQTIEILRFLNGGPMPSHATDEERGQLEEIRSRGTRVHVVDKSGEGRTLPPEEANVGGARNRGVAEAVERFYGQHRKNGIIAQSDADTRFPPNYILSLVRAFGRDPSLVGISGKIEFELSDEVKEMFGGAASTAELFSRYQWVAKALKARKNVLDRKDVPAEEPRVHFSGANMASRAFEAALVGGVPKLAGGEDPAFGFRLAGIGKVAVATDVVAHPLDRFSARTALSAGHGQERLRLKDSLEGEGRLVEHPTVIFIKRQFAGDISRLAGDPTASKEAFRQAATVDGVQLLDDEELQEVVDAVRANMGDLNSSARLRELRGIIDAKLKGMHPDIPIDRAVERLLVEATLDDAVRERYEGALRETYEHEAESAREREVFVRAYAELIRESGIDPLDVDAVLVFLRSHADRLGKTGGADVLRRDPESARKPLQRFGELYRDHPTPDGLVAAVRQAFPELFWNPEENPDRWMLMKLSALMRALE</sequence>
<proteinExistence type="predicted"/>
<dbReference type="Proteomes" id="UP000176501">
    <property type="component" value="Unassembled WGS sequence"/>
</dbReference>
<evidence type="ECO:0000313" key="2">
    <source>
        <dbReference type="Proteomes" id="UP000176501"/>
    </source>
</evidence>
<dbReference type="PANTHER" id="PTHR43685:SF14">
    <property type="entry name" value="GLYCOSYLTRANSFERASE 2-LIKE DOMAIN-CONTAINING PROTEIN"/>
    <property type="match status" value="1"/>
</dbReference>
<dbReference type="PANTHER" id="PTHR43685">
    <property type="entry name" value="GLYCOSYLTRANSFERASE"/>
    <property type="match status" value="1"/>
</dbReference>
<reference evidence="1 2" key="1">
    <citation type="journal article" date="2016" name="Nat. Commun.">
        <title>Thousands of microbial genomes shed light on interconnected biogeochemical processes in an aquifer system.</title>
        <authorList>
            <person name="Anantharaman K."/>
            <person name="Brown C.T."/>
            <person name="Hug L.A."/>
            <person name="Sharon I."/>
            <person name="Castelle C.J."/>
            <person name="Probst A.J."/>
            <person name="Thomas B.C."/>
            <person name="Singh A."/>
            <person name="Wilkins M.J."/>
            <person name="Karaoz U."/>
            <person name="Brodie E.L."/>
            <person name="Williams K.H."/>
            <person name="Hubbard S.S."/>
            <person name="Banfield J.F."/>
        </authorList>
    </citation>
    <scope>NUCLEOTIDE SEQUENCE [LARGE SCALE GENOMIC DNA]</scope>
</reference>
<dbReference type="InterPro" id="IPR029044">
    <property type="entry name" value="Nucleotide-diphossugar_trans"/>
</dbReference>
<dbReference type="CDD" id="cd00761">
    <property type="entry name" value="Glyco_tranf_GTA_type"/>
    <property type="match status" value="1"/>
</dbReference>
<comment type="caution">
    <text evidence="1">The sequence shown here is derived from an EMBL/GenBank/DDBJ whole genome shotgun (WGS) entry which is preliminary data.</text>
</comment>